<evidence type="ECO:0000256" key="7">
    <source>
        <dbReference type="SAM" id="MobiDB-lite"/>
    </source>
</evidence>
<dbReference type="GO" id="GO:0008270">
    <property type="term" value="F:zinc ion binding"/>
    <property type="evidence" value="ECO:0007669"/>
    <property type="project" value="InterPro"/>
</dbReference>
<dbReference type="OrthoDB" id="5130013at2759"/>
<keyword evidence="3" id="KW-0805">Transcription regulation</keyword>
<feature type="compositionally biased region" description="Low complexity" evidence="7">
    <location>
        <begin position="72"/>
        <end position="90"/>
    </location>
</feature>
<dbReference type="PANTHER" id="PTHR36206:SF13">
    <property type="entry name" value="TRANSCRIPTIONAL REGULATORY PROTEIN MOC3"/>
    <property type="match status" value="1"/>
</dbReference>
<dbReference type="InterPro" id="IPR001138">
    <property type="entry name" value="Zn2Cys6_DnaBD"/>
</dbReference>
<keyword evidence="6" id="KW-0539">Nucleus</keyword>
<dbReference type="Proteomes" id="UP000027920">
    <property type="component" value="Unassembled WGS sequence"/>
</dbReference>
<proteinExistence type="predicted"/>
<gene>
    <name evidence="9" type="ORF">A1O9_10610</name>
</gene>
<dbReference type="Pfam" id="PF11951">
    <property type="entry name" value="Fungal_trans_2"/>
    <property type="match status" value="1"/>
</dbReference>
<reference evidence="9 10" key="1">
    <citation type="submission" date="2013-03" db="EMBL/GenBank/DDBJ databases">
        <title>The Genome Sequence of Exophiala aquamarina CBS 119918.</title>
        <authorList>
            <consortium name="The Broad Institute Genomics Platform"/>
            <person name="Cuomo C."/>
            <person name="de Hoog S."/>
            <person name="Gorbushina A."/>
            <person name="Walker B."/>
            <person name="Young S.K."/>
            <person name="Zeng Q."/>
            <person name="Gargeya S."/>
            <person name="Fitzgerald M."/>
            <person name="Haas B."/>
            <person name="Abouelleil A."/>
            <person name="Allen A.W."/>
            <person name="Alvarado L."/>
            <person name="Arachchi H.M."/>
            <person name="Berlin A.M."/>
            <person name="Chapman S.B."/>
            <person name="Gainer-Dewar J."/>
            <person name="Goldberg J."/>
            <person name="Griggs A."/>
            <person name="Gujja S."/>
            <person name="Hansen M."/>
            <person name="Howarth C."/>
            <person name="Imamovic A."/>
            <person name="Ireland A."/>
            <person name="Larimer J."/>
            <person name="McCowan C."/>
            <person name="Murphy C."/>
            <person name="Pearson M."/>
            <person name="Poon T.W."/>
            <person name="Priest M."/>
            <person name="Roberts A."/>
            <person name="Saif S."/>
            <person name="Shea T."/>
            <person name="Sisk P."/>
            <person name="Sykes S."/>
            <person name="Wortman J."/>
            <person name="Nusbaum C."/>
            <person name="Birren B."/>
        </authorList>
    </citation>
    <scope>NUCLEOTIDE SEQUENCE [LARGE SCALE GENOMIC DNA]</scope>
    <source>
        <strain evidence="9 10">CBS 119918</strain>
    </source>
</reference>
<keyword evidence="2" id="KW-0862">Zinc</keyword>
<evidence type="ECO:0000256" key="3">
    <source>
        <dbReference type="ARBA" id="ARBA00023015"/>
    </source>
</evidence>
<keyword evidence="10" id="KW-1185">Reference proteome</keyword>
<evidence type="ECO:0000256" key="2">
    <source>
        <dbReference type="ARBA" id="ARBA00022833"/>
    </source>
</evidence>
<dbReference type="InterPro" id="IPR021858">
    <property type="entry name" value="Fun_TF"/>
</dbReference>
<keyword evidence="4" id="KW-0238">DNA-binding</keyword>
<dbReference type="Gene3D" id="4.10.240.10">
    <property type="entry name" value="Zn(2)-C6 fungal-type DNA-binding domain"/>
    <property type="match status" value="1"/>
</dbReference>
<evidence type="ECO:0000259" key="8">
    <source>
        <dbReference type="PROSITE" id="PS50048"/>
    </source>
</evidence>
<evidence type="ECO:0000256" key="6">
    <source>
        <dbReference type="ARBA" id="ARBA00023242"/>
    </source>
</evidence>
<dbReference type="CDD" id="cd00067">
    <property type="entry name" value="GAL4"/>
    <property type="match status" value="1"/>
</dbReference>
<dbReference type="GeneID" id="25285514"/>
<dbReference type="InterPro" id="IPR036864">
    <property type="entry name" value="Zn2-C6_fun-type_DNA-bd_sf"/>
</dbReference>
<dbReference type="PANTHER" id="PTHR36206">
    <property type="entry name" value="ASPERCRYPTIN BIOSYNTHESIS CLUSTER-SPECIFIC TRANSCRIPTION REGULATOR ATNN-RELATED"/>
    <property type="match status" value="1"/>
</dbReference>
<evidence type="ECO:0000256" key="4">
    <source>
        <dbReference type="ARBA" id="ARBA00023125"/>
    </source>
</evidence>
<accession>A0A072P0E8</accession>
<dbReference type="SUPFAM" id="SSF57701">
    <property type="entry name" value="Zn2/Cys6 DNA-binding domain"/>
    <property type="match status" value="1"/>
</dbReference>
<protein>
    <recommendedName>
        <fullName evidence="8">Zn(2)-C6 fungal-type domain-containing protein</fullName>
    </recommendedName>
</protein>
<keyword evidence="5" id="KW-0804">Transcription</keyword>
<sequence length="671" mass="75984">MTLTEKKRRRRTGCLTCRTRRVKCDEGKPTCERCNAANIECVGYEEKRHVEIRRPQRPSAARPVADNLVDKSPAPSTSTSTPHSESLPSPHLRSDGLPLVALPSNPLPIQRPHNRARDILAYHQFLFRTLPLLFRPDELHFWRDRICQEAWENEFLYDTIMAIGGAHRAILMMSSTNETDREGGVDNKVTAVQAYTKALQGLSAHLEQEAGRSPELFIGALLLLTWFECLPGNFPAALRHAYVASRYFLFMQGEENQQGQPHMVTIGSNIRNLAQMFRILLPFPNLRLPVPQSRSPSPALSVLTPSSTSTANTTMPPSLMLQRLLDLVGDSPDIEDLIWNPLTSHQRLVSPDKIFTFQAELRDWKNNNGRDLPQFESEATVSTLSHFTWKVIDELAIPPKPSSPLSPQTSIVAALYNFYMARTMWALSLLEHDSDRYEIYAYLYFYEVMQLAGSLIEAQGAPNARINSYVPRETLGIGFIPMLYFTGQCSPRPSWLRWTMERLNRIGQEGLFRGQDFAKSLNGLFTFEMCNSIESPLLLDRFPSPAARVIVVLVPAEDGRHFAAYYASPDPKNHGTGDDFLYYHPIGHAHWSSVLGDELAKPDVEFYKSEQTPTTRFDAEWLLNQQESQDWITWSSLMDFNIDLLLRDHVSGCHLWPGGDFGAIFRFASGG</sequence>
<evidence type="ECO:0000313" key="10">
    <source>
        <dbReference type="Proteomes" id="UP000027920"/>
    </source>
</evidence>
<name>A0A072P0E8_9EURO</name>
<dbReference type="Pfam" id="PF00172">
    <property type="entry name" value="Zn_clus"/>
    <property type="match status" value="1"/>
</dbReference>
<organism evidence="9 10">
    <name type="scientific">Exophiala aquamarina CBS 119918</name>
    <dbReference type="NCBI Taxonomy" id="1182545"/>
    <lineage>
        <taxon>Eukaryota</taxon>
        <taxon>Fungi</taxon>
        <taxon>Dikarya</taxon>
        <taxon>Ascomycota</taxon>
        <taxon>Pezizomycotina</taxon>
        <taxon>Eurotiomycetes</taxon>
        <taxon>Chaetothyriomycetidae</taxon>
        <taxon>Chaetothyriales</taxon>
        <taxon>Herpotrichiellaceae</taxon>
        <taxon>Exophiala</taxon>
    </lineage>
</organism>
<dbReference type="SMART" id="SM00066">
    <property type="entry name" value="GAL4"/>
    <property type="match status" value="1"/>
</dbReference>
<evidence type="ECO:0000256" key="5">
    <source>
        <dbReference type="ARBA" id="ARBA00023163"/>
    </source>
</evidence>
<dbReference type="EMBL" id="AMGV01000014">
    <property type="protein sequence ID" value="KEF53162.1"/>
    <property type="molecule type" value="Genomic_DNA"/>
</dbReference>
<feature type="domain" description="Zn(2)-C6 fungal-type" evidence="8">
    <location>
        <begin position="13"/>
        <end position="42"/>
    </location>
</feature>
<dbReference type="HOGENOM" id="CLU_428285_0_0_1"/>
<dbReference type="GO" id="GO:0003677">
    <property type="term" value="F:DNA binding"/>
    <property type="evidence" value="ECO:0007669"/>
    <property type="project" value="UniProtKB-KW"/>
</dbReference>
<dbReference type="AlphaFoldDB" id="A0A072P0E8"/>
<dbReference type="VEuPathDB" id="FungiDB:A1O9_10610"/>
<dbReference type="GO" id="GO:0000981">
    <property type="term" value="F:DNA-binding transcription factor activity, RNA polymerase II-specific"/>
    <property type="evidence" value="ECO:0007669"/>
    <property type="project" value="InterPro"/>
</dbReference>
<dbReference type="InterPro" id="IPR052360">
    <property type="entry name" value="Transcr_Regulatory_Proteins"/>
</dbReference>
<dbReference type="STRING" id="1182545.A0A072P0E8"/>
<dbReference type="PROSITE" id="PS50048">
    <property type="entry name" value="ZN2_CY6_FUNGAL_2"/>
    <property type="match status" value="1"/>
</dbReference>
<evidence type="ECO:0000256" key="1">
    <source>
        <dbReference type="ARBA" id="ARBA00022723"/>
    </source>
</evidence>
<evidence type="ECO:0000313" key="9">
    <source>
        <dbReference type="EMBL" id="KEF53162.1"/>
    </source>
</evidence>
<feature type="region of interest" description="Disordered" evidence="7">
    <location>
        <begin position="52"/>
        <end position="98"/>
    </location>
</feature>
<dbReference type="PROSITE" id="PS00463">
    <property type="entry name" value="ZN2_CY6_FUNGAL_1"/>
    <property type="match status" value="1"/>
</dbReference>
<dbReference type="RefSeq" id="XP_013255752.1">
    <property type="nucleotide sequence ID" value="XM_013400298.1"/>
</dbReference>
<keyword evidence="1" id="KW-0479">Metal-binding</keyword>
<comment type="caution">
    <text evidence="9">The sequence shown here is derived from an EMBL/GenBank/DDBJ whole genome shotgun (WGS) entry which is preliminary data.</text>
</comment>